<dbReference type="Gene3D" id="1.20.1250.20">
    <property type="entry name" value="MFS general substrate transporter like domains"/>
    <property type="match status" value="1"/>
</dbReference>
<dbReference type="GO" id="GO:0022857">
    <property type="term" value="F:transmembrane transporter activity"/>
    <property type="evidence" value="ECO:0007669"/>
    <property type="project" value="InterPro"/>
</dbReference>
<keyword evidence="2" id="KW-0813">Transport</keyword>
<dbReference type="PROSITE" id="PS50850">
    <property type="entry name" value="MFS"/>
    <property type="match status" value="1"/>
</dbReference>
<dbReference type="EMBL" id="AOPZ01000069">
    <property type="protein sequence ID" value="EPH45000.1"/>
    <property type="molecule type" value="Genomic_DNA"/>
</dbReference>
<keyword evidence="3" id="KW-1003">Cell membrane</keyword>
<comment type="caution">
    <text evidence="9">The sequence shown here is derived from an EMBL/GenBank/DDBJ whole genome shotgun (WGS) entry which is preliminary data.</text>
</comment>
<gene>
    <name evidence="9" type="ORF">STRAU_1901</name>
</gene>
<feature type="transmembrane region" description="Helical" evidence="7">
    <location>
        <begin position="297"/>
        <end position="330"/>
    </location>
</feature>
<evidence type="ECO:0000256" key="7">
    <source>
        <dbReference type="SAM" id="Phobius"/>
    </source>
</evidence>
<reference evidence="9 10" key="1">
    <citation type="submission" date="2013-02" db="EMBL/GenBank/DDBJ databases">
        <title>Draft Genome Sequence of Streptomyces aurantiacus, Which Produces Setomimycin.</title>
        <authorList>
            <person name="Gruening B.A."/>
            <person name="Praeg A."/>
            <person name="Erxleben A."/>
            <person name="Guenther S."/>
            <person name="Mueller M."/>
        </authorList>
    </citation>
    <scope>NUCLEOTIDE SEQUENCE [LARGE SCALE GENOMIC DNA]</scope>
    <source>
        <strain evidence="9 10">JA 4570</strain>
    </source>
</reference>
<evidence type="ECO:0000313" key="10">
    <source>
        <dbReference type="Proteomes" id="UP000014629"/>
    </source>
</evidence>
<keyword evidence="5 7" id="KW-1133">Transmembrane helix</keyword>
<dbReference type="PANTHER" id="PTHR23517:SF2">
    <property type="entry name" value="MULTIDRUG RESISTANCE PROTEIN MDTH"/>
    <property type="match status" value="1"/>
</dbReference>
<dbReference type="Pfam" id="PF07690">
    <property type="entry name" value="MFS_1"/>
    <property type="match status" value="1"/>
</dbReference>
<evidence type="ECO:0000256" key="2">
    <source>
        <dbReference type="ARBA" id="ARBA00022448"/>
    </source>
</evidence>
<feature type="transmembrane region" description="Helical" evidence="7">
    <location>
        <begin position="57"/>
        <end position="78"/>
    </location>
</feature>
<dbReference type="Proteomes" id="UP000014629">
    <property type="component" value="Unassembled WGS sequence"/>
</dbReference>
<sequence>MSTAPPTRSDLDEQRFRDALRGLPARVWIISLGILVNQVGNFLPVFIVLYLTERGHSAGAAGLVLGASGVGKVLGNAVGGHLADRIGRRWTIVLSTLTTAGLTAIVPFLGPLPVIVAVVGLIGVTSQIYRPAAAAVLLDSVAATNQQRLAAFGVFRFAMNVGAALGGVIGGVLAGTSYVGLFLGNAAACLLFGVVVGVLLRDAPKARPDRGDAAAGAVRAVGYRQVLADRTLMRFLLMTVVAEFVYIQSTVGLPLHVSEVGLSPGDFGLLIGLNGLLVLVLELPITGAVARYRPERVLAVGNLITGVGLALTGFATGMVPLAATVLMWTLGEMMTSTISQAYLGSLAPPHMVGRYQGLHGVAYTAGTGAGPLIGGAVYAIGPWALWTLIAAAGLLSARLSHPVAAGRRSPPRPR</sequence>
<dbReference type="RefSeq" id="WP_016640031.1">
    <property type="nucleotide sequence ID" value="NZ_AOPZ01000069.1"/>
</dbReference>
<dbReference type="PATRIC" id="fig|1286094.4.peg.1879"/>
<name>S4A2Q9_9ACTN</name>
<keyword evidence="6 7" id="KW-0472">Membrane</keyword>
<feature type="domain" description="Major facilitator superfamily (MFS) profile" evidence="8">
    <location>
        <begin position="26"/>
        <end position="408"/>
    </location>
</feature>
<proteinExistence type="predicted"/>
<evidence type="ECO:0000256" key="3">
    <source>
        <dbReference type="ARBA" id="ARBA00022475"/>
    </source>
</evidence>
<dbReference type="PANTHER" id="PTHR23517">
    <property type="entry name" value="RESISTANCE PROTEIN MDTM, PUTATIVE-RELATED-RELATED"/>
    <property type="match status" value="1"/>
</dbReference>
<evidence type="ECO:0000256" key="1">
    <source>
        <dbReference type="ARBA" id="ARBA00004651"/>
    </source>
</evidence>
<feature type="transmembrane region" description="Helical" evidence="7">
    <location>
        <begin position="235"/>
        <end position="255"/>
    </location>
</feature>
<feature type="transmembrane region" description="Helical" evidence="7">
    <location>
        <begin position="150"/>
        <end position="173"/>
    </location>
</feature>
<feature type="transmembrane region" description="Helical" evidence="7">
    <location>
        <begin position="267"/>
        <end position="285"/>
    </location>
</feature>
<keyword evidence="10" id="KW-1185">Reference proteome</keyword>
<comment type="subcellular location">
    <subcellularLocation>
        <location evidence="1">Cell membrane</location>
        <topology evidence="1">Multi-pass membrane protein</topology>
    </subcellularLocation>
</comment>
<evidence type="ECO:0000259" key="8">
    <source>
        <dbReference type="PROSITE" id="PS50850"/>
    </source>
</evidence>
<evidence type="ECO:0000256" key="5">
    <source>
        <dbReference type="ARBA" id="ARBA00022989"/>
    </source>
</evidence>
<keyword evidence="4 7" id="KW-0812">Transmembrane</keyword>
<dbReference type="InterPro" id="IPR011701">
    <property type="entry name" value="MFS"/>
</dbReference>
<dbReference type="InterPro" id="IPR050171">
    <property type="entry name" value="MFS_Transporters"/>
</dbReference>
<dbReference type="AlphaFoldDB" id="S4A2Q9"/>
<feature type="transmembrane region" description="Helical" evidence="7">
    <location>
        <begin position="376"/>
        <end position="397"/>
    </location>
</feature>
<dbReference type="SUPFAM" id="SSF103473">
    <property type="entry name" value="MFS general substrate transporter"/>
    <property type="match status" value="1"/>
</dbReference>
<accession>S4A2Q9</accession>
<evidence type="ECO:0000256" key="4">
    <source>
        <dbReference type="ARBA" id="ARBA00022692"/>
    </source>
</evidence>
<protein>
    <recommendedName>
        <fullName evidence="8">Major facilitator superfamily (MFS) profile domain-containing protein</fullName>
    </recommendedName>
</protein>
<evidence type="ECO:0000313" key="9">
    <source>
        <dbReference type="EMBL" id="EPH45000.1"/>
    </source>
</evidence>
<feature type="transmembrane region" description="Helical" evidence="7">
    <location>
        <begin position="27"/>
        <end position="51"/>
    </location>
</feature>
<dbReference type="InterPro" id="IPR020846">
    <property type="entry name" value="MFS_dom"/>
</dbReference>
<dbReference type="InterPro" id="IPR036259">
    <property type="entry name" value="MFS_trans_sf"/>
</dbReference>
<feature type="transmembrane region" description="Helical" evidence="7">
    <location>
        <begin position="179"/>
        <end position="200"/>
    </location>
</feature>
<dbReference type="OrthoDB" id="4042314at2"/>
<organism evidence="9 10">
    <name type="scientific">Streptomyces aurantiacus JA 4570</name>
    <dbReference type="NCBI Taxonomy" id="1286094"/>
    <lineage>
        <taxon>Bacteria</taxon>
        <taxon>Bacillati</taxon>
        <taxon>Actinomycetota</taxon>
        <taxon>Actinomycetes</taxon>
        <taxon>Kitasatosporales</taxon>
        <taxon>Streptomycetaceae</taxon>
        <taxon>Streptomyces</taxon>
        <taxon>Streptomyces aurantiacus group</taxon>
    </lineage>
</organism>
<evidence type="ECO:0000256" key="6">
    <source>
        <dbReference type="ARBA" id="ARBA00023136"/>
    </source>
</evidence>
<dbReference type="GO" id="GO:0005886">
    <property type="term" value="C:plasma membrane"/>
    <property type="evidence" value="ECO:0007669"/>
    <property type="project" value="UniProtKB-SubCell"/>
</dbReference>